<gene>
    <name evidence="5" type="ORF">NCTC9426_01892</name>
</gene>
<dbReference type="EMBL" id="UGPZ01000003">
    <property type="protein sequence ID" value="STY93173.1"/>
    <property type="molecule type" value="Genomic_DNA"/>
</dbReference>
<dbReference type="Pfam" id="PF00149">
    <property type="entry name" value="Metallophos"/>
    <property type="match status" value="1"/>
</dbReference>
<evidence type="ECO:0000256" key="2">
    <source>
        <dbReference type="ARBA" id="ARBA00022801"/>
    </source>
</evidence>
<proteinExistence type="predicted"/>
<dbReference type="InterPro" id="IPR004843">
    <property type="entry name" value="Calcineurin-like_PHP"/>
</dbReference>
<evidence type="ECO:0000313" key="6">
    <source>
        <dbReference type="Proteomes" id="UP000254133"/>
    </source>
</evidence>
<reference evidence="5 6" key="1">
    <citation type="submission" date="2018-06" db="EMBL/GenBank/DDBJ databases">
        <authorList>
            <consortium name="Pathogen Informatics"/>
            <person name="Doyle S."/>
        </authorList>
    </citation>
    <scope>NUCLEOTIDE SEQUENCE [LARGE SCALE GENOMIC DNA]</scope>
    <source>
        <strain evidence="5 6">NCTC9426</strain>
    </source>
</reference>
<dbReference type="GO" id="GO:0016020">
    <property type="term" value="C:membrane"/>
    <property type="evidence" value="ECO:0007669"/>
    <property type="project" value="GOC"/>
</dbReference>
<feature type="domain" description="Calcineurin-like phosphoesterase" evidence="4">
    <location>
        <begin position="50"/>
        <end position="214"/>
    </location>
</feature>
<dbReference type="PANTHER" id="PTHR31302">
    <property type="entry name" value="TRANSMEMBRANE PROTEIN WITH METALLOPHOSPHOESTERASE DOMAIN-RELATED"/>
    <property type="match status" value="1"/>
</dbReference>
<evidence type="ECO:0000313" key="5">
    <source>
        <dbReference type="EMBL" id="STY93173.1"/>
    </source>
</evidence>
<evidence type="ECO:0000259" key="4">
    <source>
        <dbReference type="Pfam" id="PF00149"/>
    </source>
</evidence>
<dbReference type="GO" id="GO:0008758">
    <property type="term" value="F:UDP-2,3-diacylglucosamine hydrolase activity"/>
    <property type="evidence" value="ECO:0007669"/>
    <property type="project" value="TreeGrafter"/>
</dbReference>
<keyword evidence="2 5" id="KW-0378">Hydrolase</keyword>
<name>A0A378PX30_MORBO</name>
<evidence type="ECO:0000256" key="3">
    <source>
        <dbReference type="SAM" id="Phobius"/>
    </source>
</evidence>
<keyword evidence="3" id="KW-1133">Transmembrane helix</keyword>
<protein>
    <submittedName>
        <fullName evidence="5">Uncharacterized metallophosphoesterase Cj0846</fullName>
        <ecNumber evidence="5">3.1.-.-</ecNumber>
    </submittedName>
</protein>
<dbReference type="RefSeq" id="WP_115369584.1">
    <property type="nucleotide sequence ID" value="NZ_UGPZ01000003.1"/>
</dbReference>
<evidence type="ECO:0000256" key="1">
    <source>
        <dbReference type="ARBA" id="ARBA00022723"/>
    </source>
</evidence>
<dbReference type="PANTHER" id="PTHR31302:SF31">
    <property type="entry name" value="PHOSPHODIESTERASE YAEI"/>
    <property type="match status" value="1"/>
</dbReference>
<dbReference type="SUPFAM" id="SSF56300">
    <property type="entry name" value="Metallo-dependent phosphatases"/>
    <property type="match status" value="1"/>
</dbReference>
<keyword evidence="1" id="KW-0479">Metal-binding</keyword>
<dbReference type="GO" id="GO:0046872">
    <property type="term" value="F:metal ion binding"/>
    <property type="evidence" value="ECO:0007669"/>
    <property type="project" value="UniProtKB-KW"/>
</dbReference>
<keyword evidence="3" id="KW-0472">Membrane</keyword>
<dbReference type="InterPro" id="IPR051158">
    <property type="entry name" value="Metallophosphoesterase_sf"/>
</dbReference>
<dbReference type="Gene3D" id="3.60.21.10">
    <property type="match status" value="1"/>
</dbReference>
<dbReference type="InterPro" id="IPR029052">
    <property type="entry name" value="Metallo-depent_PP-like"/>
</dbReference>
<accession>A0A378PX30</accession>
<dbReference type="Proteomes" id="UP000254133">
    <property type="component" value="Unassembled WGS sequence"/>
</dbReference>
<organism evidence="5 6">
    <name type="scientific">Moraxella bovis</name>
    <dbReference type="NCBI Taxonomy" id="476"/>
    <lineage>
        <taxon>Bacteria</taxon>
        <taxon>Pseudomonadati</taxon>
        <taxon>Pseudomonadota</taxon>
        <taxon>Gammaproteobacteria</taxon>
        <taxon>Moraxellales</taxon>
        <taxon>Moraxellaceae</taxon>
        <taxon>Moraxella</taxon>
    </lineage>
</organism>
<keyword evidence="3" id="KW-0812">Transmembrane</keyword>
<dbReference type="EC" id="3.1.-.-" evidence="5"/>
<feature type="transmembrane region" description="Helical" evidence="3">
    <location>
        <begin position="12"/>
        <end position="30"/>
    </location>
</feature>
<dbReference type="GO" id="GO:0009245">
    <property type="term" value="P:lipid A biosynthetic process"/>
    <property type="evidence" value="ECO:0007669"/>
    <property type="project" value="TreeGrafter"/>
</dbReference>
<sequence length="280" mass="31715">MIFFNKYKKAMIRILIALLMIVAIIIYSNLLKVVDYKFDNIGYQSDKALNIALITDLHACYYGDNQKWLIDGLKQKQPDVILLGGDIYDDKMPFDNADELLSQLPDIAPTYYVDGNHENWLSQPDYNKVMGKIHTHGVSIIHGKSISVPNTNVVIHGISDPDGGAFDKDLKTVTDNLNNDTKNHVHILLTHRPEHIDTYLNYPFDIIMAGHAHGGQWRVPFVINGVYAPNQGLFPKYAGGLYEFANDNNTKFIVSRGLARESTRVPRLFNRPELVFVSLE</sequence>
<dbReference type="AlphaFoldDB" id="A0A378PX30"/>